<feature type="chain" id="PRO_5016562637" evidence="1">
    <location>
        <begin position="20"/>
        <end position="311"/>
    </location>
</feature>
<organism evidence="2 3">
    <name type="scientific">Hypsizygus marmoreus</name>
    <name type="common">White beech mushroom</name>
    <name type="synonym">Agaricus marmoreus</name>
    <dbReference type="NCBI Taxonomy" id="39966"/>
    <lineage>
        <taxon>Eukaryota</taxon>
        <taxon>Fungi</taxon>
        <taxon>Dikarya</taxon>
        <taxon>Basidiomycota</taxon>
        <taxon>Agaricomycotina</taxon>
        <taxon>Agaricomycetes</taxon>
        <taxon>Agaricomycetidae</taxon>
        <taxon>Agaricales</taxon>
        <taxon>Tricholomatineae</taxon>
        <taxon>Lyophyllaceae</taxon>
        <taxon>Hypsizygus</taxon>
    </lineage>
</organism>
<proteinExistence type="predicted"/>
<reference evidence="2" key="1">
    <citation type="submission" date="2018-04" db="EMBL/GenBank/DDBJ databases">
        <title>Whole genome sequencing of Hypsizygus marmoreus.</title>
        <authorList>
            <person name="Choi I.-G."/>
            <person name="Min B."/>
            <person name="Kim J.-G."/>
            <person name="Kim S."/>
            <person name="Oh Y.-L."/>
            <person name="Kong W.-S."/>
            <person name="Park H."/>
            <person name="Jeong J."/>
            <person name="Song E.-S."/>
        </authorList>
    </citation>
    <scope>NUCLEOTIDE SEQUENCE [LARGE SCALE GENOMIC DNA]</scope>
    <source>
        <strain evidence="2">51987-8</strain>
    </source>
</reference>
<dbReference type="AlphaFoldDB" id="A0A369IYG5"/>
<dbReference type="OrthoDB" id="2310204at2759"/>
<dbReference type="InParanoid" id="A0A369IYG5"/>
<sequence>MASTTLFFLLLCSPTLSHAFDSASWSSFLWRRADTSRKVPEQGYYNPQANGGSLLTQIPVTYPMGQGEPVNAIISGLSDTDVLVDSEVNGGLRNYFLSFGFSSECLGQKSVGNQKVDLGDGNGYQNETSTIRWNYGDPALGSCKETIQGGNHFRYWVQNGPLANSGAIFMAVSYELPLARQHDIIPDGYNLGRDWLIGNITQSSIPTRNLTDSSAYSGSTSWAGYTYQTDIKYLPGLLQNTSDGINHNITVGVDGINAVDGLVALFTVRIATRPSNSPSSNAAWSNTPLQLLKPATLVAALSIPLLLSLCS</sequence>
<evidence type="ECO:0000256" key="1">
    <source>
        <dbReference type="SAM" id="SignalP"/>
    </source>
</evidence>
<feature type="signal peptide" evidence="1">
    <location>
        <begin position="1"/>
        <end position="19"/>
    </location>
</feature>
<gene>
    <name evidence="2" type="ORF">Hypma_016392</name>
</gene>
<comment type="caution">
    <text evidence="2">The sequence shown here is derived from an EMBL/GenBank/DDBJ whole genome shotgun (WGS) entry which is preliminary data.</text>
</comment>
<protein>
    <submittedName>
        <fullName evidence="2">Uncharacterized protein</fullName>
    </submittedName>
</protein>
<accession>A0A369IYG5</accession>
<dbReference type="EMBL" id="LUEZ02000096">
    <property type="protein sequence ID" value="RDB14758.1"/>
    <property type="molecule type" value="Genomic_DNA"/>
</dbReference>
<dbReference type="Proteomes" id="UP000076154">
    <property type="component" value="Unassembled WGS sequence"/>
</dbReference>
<evidence type="ECO:0000313" key="2">
    <source>
        <dbReference type="EMBL" id="RDB14758.1"/>
    </source>
</evidence>
<keyword evidence="1" id="KW-0732">Signal</keyword>
<dbReference type="STRING" id="39966.A0A369IYG5"/>
<name>A0A369IYG5_HYPMA</name>
<evidence type="ECO:0000313" key="3">
    <source>
        <dbReference type="Proteomes" id="UP000076154"/>
    </source>
</evidence>
<keyword evidence="3" id="KW-1185">Reference proteome</keyword>